<dbReference type="InterPro" id="IPR000305">
    <property type="entry name" value="GIY-YIG_endonuc"/>
</dbReference>
<dbReference type="AlphaFoldDB" id="A0A940X4E3"/>
<comment type="caution">
    <text evidence="3">The sequence shown here is derived from an EMBL/GenBank/DDBJ whole genome shotgun (WGS) entry which is preliminary data.</text>
</comment>
<keyword evidence="4" id="KW-1185">Reference proteome</keyword>
<gene>
    <name evidence="3" type="ORF">J5837_15630</name>
</gene>
<reference evidence="3" key="1">
    <citation type="journal article" date="2016" name="Int. J. Syst. Evol. Microbiol.">
        <title>Pseudoxanthomonas helianthi sp. nov., isolated from roots of Jerusalem artichoke (Helianthus tuberosus).</title>
        <authorList>
            <person name="Kittiwongwattana C."/>
            <person name="Thawai C."/>
        </authorList>
    </citation>
    <scope>NUCLEOTIDE SEQUENCE</scope>
    <source>
        <strain evidence="3">110414</strain>
    </source>
</reference>
<comment type="similarity">
    <text evidence="1">Belongs to the UPF0213 family.</text>
</comment>
<dbReference type="PANTHER" id="PTHR34477">
    <property type="entry name" value="UPF0213 PROTEIN YHBQ"/>
    <property type="match status" value="1"/>
</dbReference>
<dbReference type="SUPFAM" id="SSF82771">
    <property type="entry name" value="GIY-YIG endonuclease"/>
    <property type="match status" value="1"/>
</dbReference>
<dbReference type="CDD" id="cd10448">
    <property type="entry name" value="GIY-YIG_unchar_3"/>
    <property type="match status" value="1"/>
</dbReference>
<dbReference type="InterPro" id="IPR050190">
    <property type="entry name" value="UPF0213_domain"/>
</dbReference>
<dbReference type="Pfam" id="PF01541">
    <property type="entry name" value="GIY-YIG"/>
    <property type="match status" value="1"/>
</dbReference>
<proteinExistence type="inferred from homology"/>
<dbReference type="EMBL" id="JAGKTC010000004">
    <property type="protein sequence ID" value="MBP3985838.1"/>
    <property type="molecule type" value="Genomic_DNA"/>
</dbReference>
<dbReference type="PANTHER" id="PTHR34477:SF5">
    <property type="entry name" value="BSL5627 PROTEIN"/>
    <property type="match status" value="1"/>
</dbReference>
<evidence type="ECO:0000259" key="2">
    <source>
        <dbReference type="PROSITE" id="PS50164"/>
    </source>
</evidence>
<dbReference type="Proteomes" id="UP000673447">
    <property type="component" value="Unassembled WGS sequence"/>
</dbReference>
<dbReference type="PROSITE" id="PS50164">
    <property type="entry name" value="GIY_YIG"/>
    <property type="match status" value="1"/>
</dbReference>
<dbReference type="Gene3D" id="3.40.1440.10">
    <property type="entry name" value="GIY-YIG endonuclease"/>
    <property type="match status" value="1"/>
</dbReference>
<sequence>MEKQPATYILASERNGTLYTGVTSDLIGRTWQHREHVVDGFTKKYGVTKLVWYELHGTMESAITREKQIKKWNREWKIRLIEDANPYWNDLWLEIIGQAKAQVAGFPPSRE</sequence>
<organism evidence="3 4">
    <name type="scientific">Pseudoxanthomonas helianthi</name>
    <dbReference type="NCBI Taxonomy" id="1453541"/>
    <lineage>
        <taxon>Bacteria</taxon>
        <taxon>Pseudomonadati</taxon>
        <taxon>Pseudomonadota</taxon>
        <taxon>Gammaproteobacteria</taxon>
        <taxon>Lysobacterales</taxon>
        <taxon>Lysobacteraceae</taxon>
        <taxon>Pseudoxanthomonas</taxon>
    </lineage>
</organism>
<accession>A0A940X4E3</accession>
<feature type="domain" description="GIY-YIG" evidence="2">
    <location>
        <begin position="3"/>
        <end position="79"/>
    </location>
</feature>
<evidence type="ECO:0000256" key="1">
    <source>
        <dbReference type="ARBA" id="ARBA00007435"/>
    </source>
</evidence>
<name>A0A940X4E3_9GAMM</name>
<evidence type="ECO:0000313" key="3">
    <source>
        <dbReference type="EMBL" id="MBP3985838.1"/>
    </source>
</evidence>
<reference evidence="3" key="2">
    <citation type="submission" date="2021-03" db="EMBL/GenBank/DDBJ databases">
        <authorList>
            <person name="Cao W."/>
        </authorList>
    </citation>
    <scope>NUCLEOTIDE SEQUENCE</scope>
    <source>
        <strain evidence="3">110414</strain>
    </source>
</reference>
<protein>
    <submittedName>
        <fullName evidence="3">GIY-YIG nuclease family protein</fullName>
    </submittedName>
</protein>
<dbReference type="RefSeq" id="WP_210537714.1">
    <property type="nucleotide sequence ID" value="NZ_JAGKTC010000004.1"/>
</dbReference>
<evidence type="ECO:0000313" key="4">
    <source>
        <dbReference type="Proteomes" id="UP000673447"/>
    </source>
</evidence>
<dbReference type="InterPro" id="IPR035901">
    <property type="entry name" value="GIY-YIG_endonuc_sf"/>
</dbReference>